<feature type="compositionally biased region" description="Basic and acidic residues" evidence="1">
    <location>
        <begin position="36"/>
        <end position="50"/>
    </location>
</feature>
<dbReference type="EMBL" id="MU825416">
    <property type="protein sequence ID" value="KAJ7390425.1"/>
    <property type="molecule type" value="Genomic_DNA"/>
</dbReference>
<feature type="region of interest" description="Disordered" evidence="1">
    <location>
        <begin position="36"/>
        <end position="108"/>
    </location>
</feature>
<keyword evidence="3" id="KW-1185">Reference proteome</keyword>
<accession>A0A9W9ZZM5</accession>
<evidence type="ECO:0000313" key="3">
    <source>
        <dbReference type="Proteomes" id="UP001163046"/>
    </source>
</evidence>
<gene>
    <name evidence="2" type="ORF">OS493_025124</name>
</gene>
<sequence>MMDQLPITDQSIPIKDSYVNDATPIVDANVRLHGFADDKIVVDSASKETEPSQDTTGMEQEPESTPSSPEKSPESPSDHLVIADTDQPMEEQSTEPTESKEPPSYDEIKQAIANEMAKKDDFLGDFGADIDLGDEDGDVDEHWDLNEDDLLMELDEMINQ</sequence>
<proteinExistence type="predicted"/>
<protein>
    <submittedName>
        <fullName evidence="2">Uncharacterized protein</fullName>
    </submittedName>
</protein>
<dbReference type="AlphaFoldDB" id="A0A9W9ZZM5"/>
<comment type="caution">
    <text evidence="2">The sequence shown here is derived from an EMBL/GenBank/DDBJ whole genome shotgun (WGS) entry which is preliminary data.</text>
</comment>
<reference evidence="2" key="1">
    <citation type="submission" date="2023-01" db="EMBL/GenBank/DDBJ databases">
        <title>Genome assembly of the deep-sea coral Lophelia pertusa.</title>
        <authorList>
            <person name="Herrera S."/>
            <person name="Cordes E."/>
        </authorList>
    </citation>
    <scope>NUCLEOTIDE SEQUENCE</scope>
    <source>
        <strain evidence="2">USNM1676648</strain>
        <tissue evidence="2">Polyp</tissue>
    </source>
</reference>
<feature type="compositionally biased region" description="Basic and acidic residues" evidence="1">
    <location>
        <begin position="97"/>
        <end position="108"/>
    </location>
</feature>
<name>A0A9W9ZZM5_9CNID</name>
<evidence type="ECO:0000313" key="2">
    <source>
        <dbReference type="EMBL" id="KAJ7390425.1"/>
    </source>
</evidence>
<organism evidence="2 3">
    <name type="scientific">Desmophyllum pertusum</name>
    <dbReference type="NCBI Taxonomy" id="174260"/>
    <lineage>
        <taxon>Eukaryota</taxon>
        <taxon>Metazoa</taxon>
        <taxon>Cnidaria</taxon>
        <taxon>Anthozoa</taxon>
        <taxon>Hexacorallia</taxon>
        <taxon>Scleractinia</taxon>
        <taxon>Caryophylliina</taxon>
        <taxon>Caryophylliidae</taxon>
        <taxon>Desmophyllum</taxon>
    </lineage>
</organism>
<evidence type="ECO:0000256" key="1">
    <source>
        <dbReference type="SAM" id="MobiDB-lite"/>
    </source>
</evidence>
<dbReference type="Proteomes" id="UP001163046">
    <property type="component" value="Unassembled WGS sequence"/>
</dbReference>